<evidence type="ECO:0000313" key="2">
    <source>
        <dbReference type="EMBL" id="EME50266.1"/>
    </source>
</evidence>
<dbReference type="OMA" id="RLQSGTW"/>
<gene>
    <name evidence="2" type="ORF">DOTSEDRAFT_68964</name>
</gene>
<dbReference type="OrthoDB" id="4158987at2759"/>
<dbReference type="HOGENOM" id="CLU_067855_0_0_1"/>
<keyword evidence="3" id="KW-1185">Reference proteome</keyword>
<evidence type="ECO:0008006" key="4">
    <source>
        <dbReference type="Google" id="ProtNLM"/>
    </source>
</evidence>
<dbReference type="eggNOG" id="ENOG502SQUK">
    <property type="taxonomic scope" value="Eukaryota"/>
</dbReference>
<feature type="region of interest" description="Disordered" evidence="1">
    <location>
        <begin position="188"/>
        <end position="247"/>
    </location>
</feature>
<name>N1Q399_DOTSN</name>
<evidence type="ECO:0000313" key="3">
    <source>
        <dbReference type="Proteomes" id="UP000016933"/>
    </source>
</evidence>
<sequence length="247" mass="26233">MPPKTGEPPSRAELLQAVAASQKVAKAQEYASSLREQAAKVASPSERERLIQEAYAREVEAHGERSKIARRLQSGTWQGGAAGGGIGLGTGVGLGTVVGTLLSGVLSIPTTGLGILIGAGVGAIHGPFIKVGGKDKKWQDATPEEVVNYYEEQDVTTREGGEQALVYDEPIGPVIKRKPRKLQVRSQAIASQAPSEQVEGAQPDSTPRRPKKLQVRSQSQVDSLQAMQRDLGKENIDVVQTPKDGRG</sequence>
<dbReference type="STRING" id="675120.N1Q399"/>
<proteinExistence type="predicted"/>
<reference evidence="3" key="1">
    <citation type="journal article" date="2012" name="PLoS Genet.">
        <title>The genomes of the fungal plant pathogens Cladosporium fulvum and Dothistroma septosporum reveal adaptation to different hosts and lifestyles but also signatures of common ancestry.</title>
        <authorList>
            <person name="de Wit P.J.G.M."/>
            <person name="van der Burgt A."/>
            <person name="Oekmen B."/>
            <person name="Stergiopoulos I."/>
            <person name="Abd-Elsalam K.A."/>
            <person name="Aerts A.L."/>
            <person name="Bahkali A.H."/>
            <person name="Beenen H.G."/>
            <person name="Chettri P."/>
            <person name="Cox M.P."/>
            <person name="Datema E."/>
            <person name="de Vries R.P."/>
            <person name="Dhillon B."/>
            <person name="Ganley A.R."/>
            <person name="Griffiths S.A."/>
            <person name="Guo Y."/>
            <person name="Hamelin R.C."/>
            <person name="Henrissat B."/>
            <person name="Kabir M.S."/>
            <person name="Jashni M.K."/>
            <person name="Kema G."/>
            <person name="Klaubauf S."/>
            <person name="Lapidus A."/>
            <person name="Levasseur A."/>
            <person name="Lindquist E."/>
            <person name="Mehrabi R."/>
            <person name="Ohm R.A."/>
            <person name="Owen T.J."/>
            <person name="Salamov A."/>
            <person name="Schwelm A."/>
            <person name="Schijlen E."/>
            <person name="Sun H."/>
            <person name="van den Burg H.A."/>
            <person name="van Ham R.C.H.J."/>
            <person name="Zhang S."/>
            <person name="Goodwin S.B."/>
            <person name="Grigoriev I.V."/>
            <person name="Collemare J."/>
            <person name="Bradshaw R.E."/>
        </authorList>
    </citation>
    <scope>NUCLEOTIDE SEQUENCE [LARGE SCALE GENOMIC DNA]</scope>
    <source>
        <strain evidence="3">NZE10 / CBS 128990</strain>
    </source>
</reference>
<accession>N1Q399</accession>
<dbReference type="Proteomes" id="UP000016933">
    <property type="component" value="Unassembled WGS sequence"/>
</dbReference>
<reference evidence="2 3" key="2">
    <citation type="journal article" date="2012" name="PLoS Pathog.">
        <title>Diverse lifestyles and strategies of plant pathogenesis encoded in the genomes of eighteen Dothideomycetes fungi.</title>
        <authorList>
            <person name="Ohm R.A."/>
            <person name="Feau N."/>
            <person name="Henrissat B."/>
            <person name="Schoch C.L."/>
            <person name="Horwitz B.A."/>
            <person name="Barry K.W."/>
            <person name="Condon B.J."/>
            <person name="Copeland A.C."/>
            <person name="Dhillon B."/>
            <person name="Glaser F."/>
            <person name="Hesse C.N."/>
            <person name="Kosti I."/>
            <person name="LaButti K."/>
            <person name="Lindquist E.A."/>
            <person name="Lucas S."/>
            <person name="Salamov A.A."/>
            <person name="Bradshaw R.E."/>
            <person name="Ciuffetti L."/>
            <person name="Hamelin R.C."/>
            <person name="Kema G.H.J."/>
            <person name="Lawrence C."/>
            <person name="Scott J.A."/>
            <person name="Spatafora J.W."/>
            <person name="Turgeon B.G."/>
            <person name="de Wit P.J.G.M."/>
            <person name="Zhong S."/>
            <person name="Goodwin S.B."/>
            <person name="Grigoriev I.V."/>
        </authorList>
    </citation>
    <scope>NUCLEOTIDE SEQUENCE [LARGE SCALE GENOMIC DNA]</scope>
    <source>
        <strain evidence="3">NZE10 / CBS 128990</strain>
    </source>
</reference>
<organism evidence="2 3">
    <name type="scientific">Dothistroma septosporum (strain NZE10 / CBS 128990)</name>
    <name type="common">Red band needle blight fungus</name>
    <name type="synonym">Mycosphaerella pini</name>
    <dbReference type="NCBI Taxonomy" id="675120"/>
    <lineage>
        <taxon>Eukaryota</taxon>
        <taxon>Fungi</taxon>
        <taxon>Dikarya</taxon>
        <taxon>Ascomycota</taxon>
        <taxon>Pezizomycotina</taxon>
        <taxon>Dothideomycetes</taxon>
        <taxon>Dothideomycetidae</taxon>
        <taxon>Mycosphaerellales</taxon>
        <taxon>Mycosphaerellaceae</taxon>
        <taxon>Dothistroma</taxon>
    </lineage>
</organism>
<protein>
    <recommendedName>
        <fullName evidence="4">Glycine zipper domain-containing protein</fullName>
    </recommendedName>
</protein>
<feature type="compositionally biased region" description="Polar residues" evidence="1">
    <location>
        <begin position="215"/>
        <end position="226"/>
    </location>
</feature>
<dbReference type="AlphaFoldDB" id="N1Q399"/>
<evidence type="ECO:0000256" key="1">
    <source>
        <dbReference type="SAM" id="MobiDB-lite"/>
    </source>
</evidence>
<dbReference type="EMBL" id="KB446535">
    <property type="protein sequence ID" value="EME50266.1"/>
    <property type="molecule type" value="Genomic_DNA"/>
</dbReference>